<sequence length="140" mass="17205">MSPGFNPDVLNTLLKFYINTPKHKDGVEMKPFIDHNVMHIAGIEDKERREWWESQFKYMYSGRPRQRLPYEVYHWEKIYKIDHKTKPLDKRTRPFELPDVNPSKRRYDDHAPKYMPRKLRPEGREKGRNKINFYKTFYNT</sequence>
<comment type="caution">
    <text evidence="2">The sequence shown here is derived from an EMBL/GenBank/DDBJ whole genome shotgun (WGS) entry which is preliminary data.</text>
</comment>
<dbReference type="Proteomes" id="UP001159363">
    <property type="component" value="Chromosome 4"/>
</dbReference>
<protein>
    <submittedName>
        <fullName evidence="2">Uncharacterized protein</fullName>
    </submittedName>
</protein>
<gene>
    <name evidence="2" type="ORF">PR048_016502</name>
</gene>
<evidence type="ECO:0000256" key="1">
    <source>
        <dbReference type="SAM" id="MobiDB-lite"/>
    </source>
</evidence>
<dbReference type="EMBL" id="JARBHB010000005">
    <property type="protein sequence ID" value="KAJ8884644.1"/>
    <property type="molecule type" value="Genomic_DNA"/>
</dbReference>
<proteinExistence type="predicted"/>
<feature type="region of interest" description="Disordered" evidence="1">
    <location>
        <begin position="89"/>
        <end position="126"/>
    </location>
</feature>
<evidence type="ECO:0000313" key="3">
    <source>
        <dbReference type="Proteomes" id="UP001159363"/>
    </source>
</evidence>
<organism evidence="2 3">
    <name type="scientific">Dryococelus australis</name>
    <dbReference type="NCBI Taxonomy" id="614101"/>
    <lineage>
        <taxon>Eukaryota</taxon>
        <taxon>Metazoa</taxon>
        <taxon>Ecdysozoa</taxon>
        <taxon>Arthropoda</taxon>
        <taxon>Hexapoda</taxon>
        <taxon>Insecta</taxon>
        <taxon>Pterygota</taxon>
        <taxon>Neoptera</taxon>
        <taxon>Polyneoptera</taxon>
        <taxon>Phasmatodea</taxon>
        <taxon>Verophasmatodea</taxon>
        <taxon>Anareolatae</taxon>
        <taxon>Phasmatidae</taxon>
        <taxon>Eurycanthinae</taxon>
        <taxon>Dryococelus</taxon>
    </lineage>
</organism>
<keyword evidence="3" id="KW-1185">Reference proteome</keyword>
<accession>A0ABQ9HJX3</accession>
<name>A0ABQ9HJX3_9NEOP</name>
<reference evidence="2 3" key="1">
    <citation type="submission" date="2023-02" db="EMBL/GenBank/DDBJ databases">
        <title>LHISI_Scaffold_Assembly.</title>
        <authorList>
            <person name="Stuart O.P."/>
            <person name="Cleave R."/>
            <person name="Magrath M.J.L."/>
            <person name="Mikheyev A.S."/>
        </authorList>
    </citation>
    <scope>NUCLEOTIDE SEQUENCE [LARGE SCALE GENOMIC DNA]</scope>
    <source>
        <strain evidence="2">Daus_M_001</strain>
        <tissue evidence="2">Leg muscle</tissue>
    </source>
</reference>
<evidence type="ECO:0000313" key="2">
    <source>
        <dbReference type="EMBL" id="KAJ8884644.1"/>
    </source>
</evidence>